<evidence type="ECO:0000313" key="5">
    <source>
        <dbReference type="Proteomes" id="UP000011135"/>
    </source>
</evidence>
<dbReference type="AlphaFoldDB" id="L8JP25"/>
<comment type="caution">
    <text evidence="4">The sequence shown here is derived from an EMBL/GenBank/DDBJ whole genome shotgun (WGS) entry which is preliminary data.</text>
</comment>
<dbReference type="EMBL" id="AMZN01000083">
    <property type="protein sequence ID" value="ELR69137.1"/>
    <property type="molecule type" value="Genomic_DNA"/>
</dbReference>
<name>L8JP25_9BACT</name>
<protein>
    <submittedName>
        <fullName evidence="4">3-oxoacyl-[acyl-carrier protein] reductase</fullName>
    </submittedName>
</protein>
<dbReference type="PANTHER" id="PTHR43115">
    <property type="entry name" value="DEHYDROGENASE/REDUCTASE SDR FAMILY MEMBER 11"/>
    <property type="match status" value="1"/>
</dbReference>
<dbReference type="OrthoDB" id="597477at2"/>
<dbReference type="Gene3D" id="3.40.50.720">
    <property type="entry name" value="NAD(P)-binding Rossmann-like Domain"/>
    <property type="match status" value="1"/>
</dbReference>
<dbReference type="CDD" id="cd05233">
    <property type="entry name" value="SDR_c"/>
    <property type="match status" value="1"/>
</dbReference>
<organism evidence="4 5">
    <name type="scientific">Fulvivirga imtechensis AK7</name>
    <dbReference type="NCBI Taxonomy" id="1237149"/>
    <lineage>
        <taxon>Bacteria</taxon>
        <taxon>Pseudomonadati</taxon>
        <taxon>Bacteroidota</taxon>
        <taxon>Cytophagia</taxon>
        <taxon>Cytophagales</taxon>
        <taxon>Fulvivirgaceae</taxon>
        <taxon>Fulvivirga</taxon>
    </lineage>
</organism>
<dbReference type="PRINTS" id="PR00081">
    <property type="entry name" value="GDHRDH"/>
</dbReference>
<evidence type="ECO:0000256" key="1">
    <source>
        <dbReference type="ARBA" id="ARBA00006484"/>
    </source>
</evidence>
<comment type="similarity">
    <text evidence="1 3">Belongs to the short-chain dehydrogenases/reductases (SDR) family.</text>
</comment>
<sequence>MKNKKVAVITGASSGIGKAIAIALAKQQYLVVNADVNPSGTPNVDHHACDITSAKDIHELWVYVRHKYGVPDVLISNAGQGIHEKLAEGDPEKWKRVMDINVVGALRFVRAFLPEMIGNKTGDIVFVSSIAAEQPYEYGGVYSASKAALNMIADTLRLEARELRVSVLSPGVVDTAFFEHMISSNHNVDDIGLGCVSADKVAETVCNILSLSPEVSISKLVITPKDQRV</sequence>
<dbReference type="PRINTS" id="PR00080">
    <property type="entry name" value="SDRFAMILY"/>
</dbReference>
<dbReference type="GO" id="GO:0016491">
    <property type="term" value="F:oxidoreductase activity"/>
    <property type="evidence" value="ECO:0007669"/>
    <property type="project" value="UniProtKB-KW"/>
</dbReference>
<dbReference type="InterPro" id="IPR036291">
    <property type="entry name" value="NAD(P)-bd_dom_sf"/>
</dbReference>
<keyword evidence="2" id="KW-0560">Oxidoreductase</keyword>
<keyword evidence="5" id="KW-1185">Reference proteome</keyword>
<gene>
    <name evidence="4" type="ORF">C900_05417</name>
</gene>
<dbReference type="PROSITE" id="PS00061">
    <property type="entry name" value="ADH_SHORT"/>
    <property type="match status" value="1"/>
</dbReference>
<evidence type="ECO:0000313" key="4">
    <source>
        <dbReference type="EMBL" id="ELR69137.1"/>
    </source>
</evidence>
<dbReference type="Pfam" id="PF00106">
    <property type="entry name" value="adh_short"/>
    <property type="match status" value="1"/>
</dbReference>
<dbReference type="PANTHER" id="PTHR43115:SF4">
    <property type="entry name" value="DEHYDROGENASE_REDUCTASE SDR FAMILY MEMBER 11"/>
    <property type="match status" value="1"/>
</dbReference>
<accession>L8JP25</accession>
<dbReference type="InterPro" id="IPR020904">
    <property type="entry name" value="Sc_DH/Rdtase_CS"/>
</dbReference>
<dbReference type="RefSeq" id="WP_009582508.1">
    <property type="nucleotide sequence ID" value="NZ_AMZN01000083.1"/>
</dbReference>
<dbReference type="eggNOG" id="COG4221">
    <property type="taxonomic scope" value="Bacteria"/>
</dbReference>
<dbReference type="InterPro" id="IPR002347">
    <property type="entry name" value="SDR_fam"/>
</dbReference>
<dbReference type="Proteomes" id="UP000011135">
    <property type="component" value="Unassembled WGS sequence"/>
</dbReference>
<dbReference type="STRING" id="1237149.C900_05417"/>
<dbReference type="SUPFAM" id="SSF51735">
    <property type="entry name" value="NAD(P)-binding Rossmann-fold domains"/>
    <property type="match status" value="1"/>
</dbReference>
<evidence type="ECO:0000256" key="3">
    <source>
        <dbReference type="RuleBase" id="RU000363"/>
    </source>
</evidence>
<proteinExistence type="inferred from homology"/>
<reference evidence="4 5" key="1">
    <citation type="submission" date="2012-12" db="EMBL/GenBank/DDBJ databases">
        <title>Genome assembly of Fulvivirga imtechensis AK7.</title>
        <authorList>
            <person name="Nupur N."/>
            <person name="Khatri I."/>
            <person name="Kumar R."/>
            <person name="Subramanian S."/>
            <person name="Pinnaka A."/>
        </authorList>
    </citation>
    <scope>NUCLEOTIDE SEQUENCE [LARGE SCALE GENOMIC DNA]</scope>
    <source>
        <strain evidence="4 5">AK7</strain>
    </source>
</reference>
<evidence type="ECO:0000256" key="2">
    <source>
        <dbReference type="ARBA" id="ARBA00023002"/>
    </source>
</evidence>